<evidence type="ECO:0000313" key="1">
    <source>
        <dbReference type="EMBL" id="PWV60480.1"/>
    </source>
</evidence>
<dbReference type="EMBL" id="QGTJ01000007">
    <property type="protein sequence ID" value="PWV60480.1"/>
    <property type="molecule type" value="Genomic_DNA"/>
</dbReference>
<gene>
    <name evidence="1" type="ORF">C7443_10753</name>
</gene>
<sequence>MHMDYDKYVDTVWTKWHCTRISYQTRVLPTAFNRVKQATMAYTTSRQPVATDYRAANADSMIPKHCRQHMIEDFVLRKRKATSKIIRVPAREQGNFADT</sequence>
<reference evidence="1 2" key="1">
    <citation type="submission" date="2018-05" db="EMBL/GenBank/DDBJ databases">
        <title>Genomic Encyclopedia of Type Strains, Phase IV (KMG-IV): sequencing the most valuable type-strain genomes for metagenomic binning, comparative biology and taxonomic classification.</title>
        <authorList>
            <person name="Goeker M."/>
        </authorList>
    </citation>
    <scope>NUCLEOTIDE SEQUENCE [LARGE SCALE GENOMIC DNA]</scope>
    <source>
        <strain evidence="1 2">DSM 23606</strain>
    </source>
</reference>
<protein>
    <submittedName>
        <fullName evidence="1">Uncharacterized protein</fullName>
    </submittedName>
</protein>
<accession>A0A317MUH1</accession>
<keyword evidence="2" id="KW-1185">Reference proteome</keyword>
<name>A0A317MUH1_9GAMM</name>
<evidence type="ECO:0000313" key="2">
    <source>
        <dbReference type="Proteomes" id="UP000246569"/>
    </source>
</evidence>
<proteinExistence type="predicted"/>
<organism evidence="1 2">
    <name type="scientific">Plasticicumulans acidivorans</name>
    <dbReference type="NCBI Taxonomy" id="886464"/>
    <lineage>
        <taxon>Bacteria</taxon>
        <taxon>Pseudomonadati</taxon>
        <taxon>Pseudomonadota</taxon>
        <taxon>Gammaproteobacteria</taxon>
        <taxon>Candidatus Competibacteraceae</taxon>
        <taxon>Plasticicumulans</taxon>
    </lineage>
</organism>
<dbReference type="AlphaFoldDB" id="A0A317MUH1"/>
<dbReference type="Proteomes" id="UP000246569">
    <property type="component" value="Unassembled WGS sequence"/>
</dbReference>
<comment type="caution">
    <text evidence="1">The sequence shown here is derived from an EMBL/GenBank/DDBJ whole genome shotgun (WGS) entry which is preliminary data.</text>
</comment>